<keyword evidence="1" id="KW-0472">Membrane</keyword>
<proteinExistence type="predicted"/>
<evidence type="ECO:0000256" key="1">
    <source>
        <dbReference type="SAM" id="Phobius"/>
    </source>
</evidence>
<dbReference type="Proteomes" id="UP000504633">
    <property type="component" value="Unplaced"/>
</dbReference>
<keyword evidence="1" id="KW-1133">Transmembrane helix</keyword>
<accession>A0A6J2SQN0</accession>
<organism evidence="2 3">
    <name type="scientific">Drosophila hydei</name>
    <name type="common">Fruit fly</name>
    <dbReference type="NCBI Taxonomy" id="7224"/>
    <lineage>
        <taxon>Eukaryota</taxon>
        <taxon>Metazoa</taxon>
        <taxon>Ecdysozoa</taxon>
        <taxon>Arthropoda</taxon>
        <taxon>Hexapoda</taxon>
        <taxon>Insecta</taxon>
        <taxon>Pterygota</taxon>
        <taxon>Neoptera</taxon>
        <taxon>Endopterygota</taxon>
        <taxon>Diptera</taxon>
        <taxon>Brachycera</taxon>
        <taxon>Muscomorpha</taxon>
        <taxon>Ephydroidea</taxon>
        <taxon>Drosophilidae</taxon>
        <taxon>Drosophila</taxon>
    </lineage>
</organism>
<reference evidence="3" key="1">
    <citation type="submission" date="2025-08" db="UniProtKB">
        <authorList>
            <consortium name="RefSeq"/>
        </authorList>
    </citation>
    <scope>IDENTIFICATION</scope>
    <source>
        <strain evidence="3">15085-1641.00</strain>
        <tissue evidence="3">Whole body</tissue>
    </source>
</reference>
<evidence type="ECO:0000313" key="3">
    <source>
        <dbReference type="RefSeq" id="XP_030079391.1"/>
    </source>
</evidence>
<dbReference type="RefSeq" id="XP_030079391.1">
    <property type="nucleotide sequence ID" value="XM_030223531.1"/>
</dbReference>
<name>A0A6J2SQN0_DROHY</name>
<keyword evidence="2" id="KW-1185">Reference proteome</keyword>
<protein>
    <submittedName>
        <fullName evidence="3">Uncharacterized protein LOC115482970</fullName>
    </submittedName>
</protein>
<keyword evidence="1" id="KW-0812">Transmembrane</keyword>
<dbReference type="OrthoDB" id="8912589at2759"/>
<dbReference type="PANTHER" id="PTHR39948">
    <property type="entry name" value="GEO11419P1"/>
    <property type="match status" value="1"/>
</dbReference>
<dbReference type="GeneID" id="115482970"/>
<dbReference type="PANTHER" id="PTHR39948:SF1">
    <property type="entry name" value="GEO11419P1"/>
    <property type="match status" value="1"/>
</dbReference>
<sequence>MRNPLWFIFWLIVLILVSLVVAIVGAFFYIWTYLLAQCCGCFRSAADFFLKCLQFPGYCAAAMLSCQSLC</sequence>
<dbReference type="KEGG" id="dhe:115482970"/>
<dbReference type="OMA" id="FPGYCAA"/>
<gene>
    <name evidence="3" type="primary">LOC115482970</name>
</gene>
<evidence type="ECO:0000313" key="2">
    <source>
        <dbReference type="Proteomes" id="UP000504633"/>
    </source>
</evidence>
<feature type="transmembrane region" description="Helical" evidence="1">
    <location>
        <begin position="7"/>
        <end position="31"/>
    </location>
</feature>
<dbReference type="AlphaFoldDB" id="A0A6J2SQN0"/>